<feature type="domain" description="Carboxylesterase type B" evidence="7">
    <location>
        <begin position="61"/>
        <end position="573"/>
    </location>
</feature>
<evidence type="ECO:0000256" key="5">
    <source>
        <dbReference type="RuleBase" id="RU361235"/>
    </source>
</evidence>
<dbReference type="InterPro" id="IPR029058">
    <property type="entry name" value="AB_hydrolase_fold"/>
</dbReference>
<dbReference type="Gene3D" id="3.40.50.1820">
    <property type="entry name" value="alpha/beta hydrolase"/>
    <property type="match status" value="1"/>
</dbReference>
<sequence>MHLQKNVKRLRSETSKYRKEVNSLKEVKLKRAKMNLKTSILKLPKPYGFLKGKLRKKTFGNEKGETKMYKVFRNIPYAEPMTKERRFSQSQAYSDERDILGPTKSNPYDATKSGPVCAQDLIELLMENTRSREEINNKFILKMAGKLFDLEGLPLETMTLSETIKSWLDVDFGMSEDCLHLTISTPVKPPPKESKGYPVMFFIHGGGFSSGTHLHNEADRLGDAADVIVVAINYRVGILGFLCLDSDESAGNQGMLDILLALEWVQKYIEHFGGDKERVTIFGESAGSATIGHLLLSPSTREKNLFKYGIGQSGSAISPWAFDKEPRRSGYEFAERLGCKTINENEDDDSIVKCLRNFEDWEITKEFSLFTTERRKHFDLGFGGSSPCAQTKGDKKFYGPKDDPMEILYSGDYNTEVPIFFGNNLYEGIYTYNLIYNTVLKPNNYVENNNRTANYLKYQMIEDLNRALGFKNGYTVEKKIIKDNYFGKDNEMKTLKSVVPGLIDYLGTQILKASSYYMMSKHASHTGNAYWYSFEYNGTKSICHTVSILTEGPFVGKYGACHADELMFMFDYELPLVLCDIQEIINVAVEYVGICTFEIECVVEKLRESHSECIDGYLTDEEKKVASTITKAWTNFAYYGNPNGNGLPILKSWTKENPEYIVYNKENRIDIDYKKKYILNRDLPREATYRLP</sequence>
<keyword evidence="2" id="KW-0719">Serine esterase</keyword>
<dbReference type="AlphaFoldDB" id="A0A7R8H024"/>
<dbReference type="PANTHER" id="PTHR43142">
    <property type="entry name" value="CARBOXYLIC ESTER HYDROLASE"/>
    <property type="match status" value="1"/>
</dbReference>
<dbReference type="InterPro" id="IPR019826">
    <property type="entry name" value="Carboxylesterase_B_AS"/>
</dbReference>
<evidence type="ECO:0000256" key="6">
    <source>
        <dbReference type="SAM" id="MobiDB-lite"/>
    </source>
</evidence>
<keyword evidence="9" id="KW-1185">Reference proteome</keyword>
<dbReference type="SUPFAM" id="SSF53474">
    <property type="entry name" value="alpha/beta-Hydrolases"/>
    <property type="match status" value="1"/>
</dbReference>
<reference evidence="8" key="1">
    <citation type="submission" date="2021-02" db="EMBL/GenBank/DDBJ databases">
        <authorList>
            <person name="Bekaert M."/>
        </authorList>
    </citation>
    <scope>NUCLEOTIDE SEQUENCE</scope>
    <source>
        <strain evidence="8">IoA-00</strain>
    </source>
</reference>
<dbReference type="Proteomes" id="UP000675881">
    <property type="component" value="Chromosome 1"/>
</dbReference>
<dbReference type="EC" id="3.1.1.-" evidence="5"/>
<organism evidence="8 9">
    <name type="scientific">Lepeophtheirus salmonis</name>
    <name type="common">Salmon louse</name>
    <name type="synonym">Caligus salmonis</name>
    <dbReference type="NCBI Taxonomy" id="72036"/>
    <lineage>
        <taxon>Eukaryota</taxon>
        <taxon>Metazoa</taxon>
        <taxon>Ecdysozoa</taxon>
        <taxon>Arthropoda</taxon>
        <taxon>Crustacea</taxon>
        <taxon>Multicrustacea</taxon>
        <taxon>Hexanauplia</taxon>
        <taxon>Copepoda</taxon>
        <taxon>Siphonostomatoida</taxon>
        <taxon>Caligidae</taxon>
        <taxon>Lepeophtheirus</taxon>
    </lineage>
</organism>
<evidence type="ECO:0000256" key="1">
    <source>
        <dbReference type="ARBA" id="ARBA00005964"/>
    </source>
</evidence>
<evidence type="ECO:0000256" key="4">
    <source>
        <dbReference type="ARBA" id="ARBA00023180"/>
    </source>
</evidence>
<evidence type="ECO:0000259" key="7">
    <source>
        <dbReference type="Pfam" id="PF00135"/>
    </source>
</evidence>
<dbReference type="GO" id="GO:0052689">
    <property type="term" value="F:carboxylic ester hydrolase activity"/>
    <property type="evidence" value="ECO:0007669"/>
    <property type="project" value="UniProtKB-KW"/>
</dbReference>
<dbReference type="OrthoDB" id="3200163at2759"/>
<evidence type="ECO:0000256" key="2">
    <source>
        <dbReference type="ARBA" id="ARBA00022487"/>
    </source>
</evidence>
<feature type="region of interest" description="Disordered" evidence="6">
    <location>
        <begin position="86"/>
        <end position="112"/>
    </location>
</feature>
<feature type="domain" description="Carboxylesterase type B" evidence="7">
    <location>
        <begin position="618"/>
        <end position="675"/>
    </location>
</feature>
<name>A0A7R8H024_LEPSM</name>
<evidence type="ECO:0000313" key="8">
    <source>
        <dbReference type="EMBL" id="CAF2777553.1"/>
    </source>
</evidence>
<dbReference type="EMBL" id="HG994580">
    <property type="protein sequence ID" value="CAF2777553.1"/>
    <property type="molecule type" value="Genomic_DNA"/>
</dbReference>
<dbReference type="InterPro" id="IPR002018">
    <property type="entry name" value="CarbesteraseB"/>
</dbReference>
<evidence type="ECO:0000256" key="3">
    <source>
        <dbReference type="ARBA" id="ARBA00022801"/>
    </source>
</evidence>
<dbReference type="PROSITE" id="PS00122">
    <property type="entry name" value="CARBOXYLESTERASE_B_1"/>
    <property type="match status" value="1"/>
</dbReference>
<gene>
    <name evidence="8" type="ORF">LSAA_1209</name>
</gene>
<evidence type="ECO:0000313" key="9">
    <source>
        <dbReference type="Proteomes" id="UP000675881"/>
    </source>
</evidence>
<dbReference type="Pfam" id="PF00135">
    <property type="entry name" value="COesterase"/>
    <property type="match status" value="2"/>
</dbReference>
<comment type="similarity">
    <text evidence="1 5">Belongs to the type-B carboxylesterase/lipase family.</text>
</comment>
<keyword evidence="3 5" id="KW-0378">Hydrolase</keyword>
<keyword evidence="4" id="KW-0325">Glycoprotein</keyword>
<proteinExistence type="inferred from homology"/>
<accession>A0A7R8H024</accession>
<protein>
    <recommendedName>
        <fullName evidence="5">Carboxylic ester hydrolase</fullName>
        <ecNumber evidence="5">3.1.1.-</ecNumber>
    </recommendedName>
</protein>
<dbReference type="PANTHER" id="PTHR43142:SF1">
    <property type="entry name" value="CARBOXYLIC ESTER HYDROLASE"/>
    <property type="match status" value="1"/>
</dbReference>